<dbReference type="Pfam" id="PF06532">
    <property type="entry name" value="NrsF"/>
    <property type="match status" value="1"/>
</dbReference>
<dbReference type="STRING" id="765912.Thimo_0447"/>
<sequence length="213" mass="22584">MKTDDLVQLLASDIEPVERHAVERRLAVALGLGAVLAATLMLTLLGVRPDLAQAMHLPLFWVKLGFVAALAWTSLLATLRLSRPGRRLGWVPGAMALPVLFIWALAGIILAGAEPPERPDLLLGATWQSCPWLIALLSLPVFAALLWALRGLAPTDLPAAGATTGLLAGTVGALVYCLHCPETAPPFVAIWYLLGMSLPGLLGGLAGSRLLRW</sequence>
<dbReference type="InterPro" id="IPR009495">
    <property type="entry name" value="NrsF"/>
</dbReference>
<feature type="transmembrane region" description="Helical" evidence="1">
    <location>
        <begin position="157"/>
        <end position="176"/>
    </location>
</feature>
<dbReference type="KEGG" id="tmb:Thimo_0447"/>
<evidence type="ECO:0000313" key="3">
    <source>
        <dbReference type="Proteomes" id="UP000010816"/>
    </source>
</evidence>
<feature type="transmembrane region" description="Helical" evidence="1">
    <location>
        <begin position="59"/>
        <end position="79"/>
    </location>
</feature>
<accession>L0GTH5</accession>
<protein>
    <recommendedName>
        <fullName evidence="4">Anti-sigma-F factor NrsF</fullName>
    </recommendedName>
</protein>
<dbReference type="eggNOG" id="COG4944">
    <property type="taxonomic scope" value="Bacteria"/>
</dbReference>
<keyword evidence="1" id="KW-0472">Membrane</keyword>
<dbReference type="HOGENOM" id="CLU_097826_1_0_6"/>
<dbReference type="OrthoDB" id="6059252at2"/>
<proteinExistence type="predicted"/>
<keyword evidence="3" id="KW-1185">Reference proteome</keyword>
<dbReference type="Proteomes" id="UP000010816">
    <property type="component" value="Chromosome"/>
</dbReference>
<gene>
    <name evidence="2" type="ORF">Thimo_0447</name>
</gene>
<evidence type="ECO:0000313" key="2">
    <source>
        <dbReference type="EMBL" id="AGA89306.1"/>
    </source>
</evidence>
<keyword evidence="1" id="KW-1133">Transmembrane helix</keyword>
<evidence type="ECO:0000256" key="1">
    <source>
        <dbReference type="SAM" id="Phobius"/>
    </source>
</evidence>
<evidence type="ECO:0008006" key="4">
    <source>
        <dbReference type="Google" id="ProtNLM"/>
    </source>
</evidence>
<dbReference type="AlphaFoldDB" id="L0GTH5"/>
<dbReference type="EMBL" id="CP003051">
    <property type="protein sequence ID" value="AGA89306.1"/>
    <property type="molecule type" value="Genomic_DNA"/>
</dbReference>
<feature type="transmembrane region" description="Helical" evidence="1">
    <location>
        <begin position="188"/>
        <end position="211"/>
    </location>
</feature>
<reference evidence="2 3" key="1">
    <citation type="submission" date="2011-09" db="EMBL/GenBank/DDBJ databases">
        <title>Complete sequence of chromosome of Thioflavicoccus mobilis 8321.</title>
        <authorList>
            <consortium name="US DOE Joint Genome Institute"/>
            <person name="Lucas S."/>
            <person name="Han J."/>
            <person name="Lapidus A."/>
            <person name="Cheng J.-F."/>
            <person name="Goodwin L."/>
            <person name="Pitluck S."/>
            <person name="Peters L."/>
            <person name="Ovchinnikova G."/>
            <person name="Lu M."/>
            <person name="Detter J.C."/>
            <person name="Han C."/>
            <person name="Tapia R."/>
            <person name="Land M."/>
            <person name="Hauser L."/>
            <person name="Kyrpides N."/>
            <person name="Ivanova N."/>
            <person name="Pagani I."/>
            <person name="Vogl K."/>
            <person name="Liu Z."/>
            <person name="Imhoff J."/>
            <person name="Thiel V."/>
            <person name="Frigaard N.-U."/>
            <person name="Bryant D."/>
            <person name="Woyke T."/>
        </authorList>
    </citation>
    <scope>NUCLEOTIDE SEQUENCE [LARGE SCALE GENOMIC DNA]</scope>
    <source>
        <strain evidence="2 3">8321</strain>
    </source>
</reference>
<name>L0GTH5_9GAMM</name>
<feature type="transmembrane region" description="Helical" evidence="1">
    <location>
        <begin position="132"/>
        <end position="150"/>
    </location>
</feature>
<organism evidence="2 3">
    <name type="scientific">Thioflavicoccus mobilis 8321</name>
    <dbReference type="NCBI Taxonomy" id="765912"/>
    <lineage>
        <taxon>Bacteria</taxon>
        <taxon>Pseudomonadati</taxon>
        <taxon>Pseudomonadota</taxon>
        <taxon>Gammaproteobacteria</taxon>
        <taxon>Chromatiales</taxon>
        <taxon>Chromatiaceae</taxon>
        <taxon>Thioflavicoccus</taxon>
    </lineage>
</organism>
<feature type="transmembrane region" description="Helical" evidence="1">
    <location>
        <begin position="91"/>
        <end position="112"/>
    </location>
</feature>
<dbReference type="RefSeq" id="WP_015279454.1">
    <property type="nucleotide sequence ID" value="NC_019940.1"/>
</dbReference>
<keyword evidence="1" id="KW-0812">Transmembrane</keyword>
<feature type="transmembrane region" description="Helical" evidence="1">
    <location>
        <begin position="26"/>
        <end position="47"/>
    </location>
</feature>
<dbReference type="PATRIC" id="fig|765912.4.peg.431"/>